<evidence type="ECO:0008006" key="5">
    <source>
        <dbReference type="Google" id="ProtNLM"/>
    </source>
</evidence>
<dbReference type="Proteomes" id="UP000245119">
    <property type="component" value="Linkage Group LG9"/>
</dbReference>
<dbReference type="InterPro" id="IPR049352">
    <property type="entry name" value="Rost"/>
</dbReference>
<accession>A0A2T7NUC3</accession>
<keyword evidence="4" id="KW-1185">Reference proteome</keyword>
<feature type="transmembrane region" description="Helical" evidence="2">
    <location>
        <begin position="298"/>
        <end position="318"/>
    </location>
</feature>
<keyword evidence="2" id="KW-0472">Membrane</keyword>
<proteinExistence type="predicted"/>
<evidence type="ECO:0000313" key="4">
    <source>
        <dbReference type="Proteomes" id="UP000245119"/>
    </source>
</evidence>
<evidence type="ECO:0000256" key="1">
    <source>
        <dbReference type="SAM" id="MobiDB-lite"/>
    </source>
</evidence>
<feature type="transmembrane region" description="Helical" evidence="2">
    <location>
        <begin position="77"/>
        <end position="97"/>
    </location>
</feature>
<organism evidence="3 4">
    <name type="scientific">Pomacea canaliculata</name>
    <name type="common">Golden apple snail</name>
    <dbReference type="NCBI Taxonomy" id="400727"/>
    <lineage>
        <taxon>Eukaryota</taxon>
        <taxon>Metazoa</taxon>
        <taxon>Spiralia</taxon>
        <taxon>Lophotrochozoa</taxon>
        <taxon>Mollusca</taxon>
        <taxon>Gastropoda</taxon>
        <taxon>Caenogastropoda</taxon>
        <taxon>Architaenioglossa</taxon>
        <taxon>Ampullarioidea</taxon>
        <taxon>Ampullariidae</taxon>
        <taxon>Pomacea</taxon>
    </lineage>
</organism>
<feature type="transmembrane region" description="Helical" evidence="2">
    <location>
        <begin position="38"/>
        <end position="57"/>
    </location>
</feature>
<reference evidence="3 4" key="1">
    <citation type="submission" date="2018-04" db="EMBL/GenBank/DDBJ databases">
        <title>The genome of golden apple snail Pomacea canaliculata provides insight into stress tolerance and invasive adaptation.</title>
        <authorList>
            <person name="Liu C."/>
            <person name="Liu B."/>
            <person name="Ren Y."/>
            <person name="Zhang Y."/>
            <person name="Wang H."/>
            <person name="Li S."/>
            <person name="Jiang F."/>
            <person name="Yin L."/>
            <person name="Zhang G."/>
            <person name="Qian W."/>
            <person name="Fan W."/>
        </authorList>
    </citation>
    <scope>NUCLEOTIDE SEQUENCE [LARGE SCALE GENOMIC DNA]</scope>
    <source>
        <strain evidence="3">SZHN2017</strain>
        <tissue evidence="3">Muscle</tissue>
    </source>
</reference>
<evidence type="ECO:0000313" key="3">
    <source>
        <dbReference type="EMBL" id="PVD24788.1"/>
    </source>
</evidence>
<comment type="caution">
    <text evidence="3">The sequence shown here is derived from an EMBL/GenBank/DDBJ whole genome shotgun (WGS) entry which is preliminary data.</text>
</comment>
<feature type="transmembrane region" description="Helical" evidence="2">
    <location>
        <begin position="273"/>
        <end position="291"/>
    </location>
</feature>
<gene>
    <name evidence="3" type="ORF">C0Q70_15274</name>
</gene>
<dbReference type="AlphaFoldDB" id="A0A2T7NUC3"/>
<keyword evidence="2" id="KW-0812">Transmembrane</keyword>
<feature type="region of interest" description="Disordered" evidence="1">
    <location>
        <begin position="169"/>
        <end position="219"/>
    </location>
</feature>
<name>A0A2T7NUC3_POMCA</name>
<dbReference type="OrthoDB" id="419711at2759"/>
<dbReference type="OMA" id="DIFMVAF"/>
<dbReference type="PANTHER" id="PTHR12242">
    <property type="entry name" value="OS02G0130600 PROTEIN-RELATED"/>
    <property type="match status" value="1"/>
</dbReference>
<keyword evidence="2" id="KW-1133">Transmembrane helix</keyword>
<sequence length="380" mass="43545">MRRNCVRREFLWSNFGLQLQKAEAFCECQWRWPRPVFLVYRLALGIYAVFALTEDIVSWKKSAWQHHVLVFLTTWTYILLTAYFLLGAVLALLYYIYQRHFRTKYPNIAPSKNHLVEKAWAIRRLSRQKVNPAFLDAARKVNAPPNSDTASSANGDSPPVVVVDSAVDKKEQNGSDVKTPTHGTWPVDKKEANGSDVKTPAPRPHSTPRPVRSSPPDKRATSMLSEVTLPWYIQLYWLLGNIVQVFSVIVTVIYFSVLFPAKPDHSSVSLHDVNVHMLNTGFMVLDAMIGARPVRMLHVIYPLLYGVAYVIFSVIYWSRDPEHNVVYKKVLDWSHPGLTVGVVCGLAVIAIPLLQLLFFAAYQLRLIIYRHVYKKDYFKE</sequence>
<feature type="transmembrane region" description="Helical" evidence="2">
    <location>
        <begin position="338"/>
        <end position="362"/>
    </location>
</feature>
<dbReference type="Pfam" id="PF21534">
    <property type="entry name" value="Rost"/>
    <property type="match status" value="1"/>
</dbReference>
<dbReference type="GO" id="GO:0016020">
    <property type="term" value="C:membrane"/>
    <property type="evidence" value="ECO:0007669"/>
    <property type="project" value="TreeGrafter"/>
</dbReference>
<protein>
    <recommendedName>
        <fullName evidence="5">Protein rolling stone</fullName>
    </recommendedName>
</protein>
<dbReference type="EMBL" id="PZQS01000009">
    <property type="protein sequence ID" value="PVD24788.1"/>
    <property type="molecule type" value="Genomic_DNA"/>
</dbReference>
<feature type="transmembrane region" description="Helical" evidence="2">
    <location>
        <begin position="235"/>
        <end position="261"/>
    </location>
</feature>
<dbReference type="PANTHER" id="PTHR12242:SF1">
    <property type="entry name" value="MYND-TYPE DOMAIN-CONTAINING PROTEIN"/>
    <property type="match status" value="1"/>
</dbReference>
<evidence type="ECO:0000256" key="2">
    <source>
        <dbReference type="SAM" id="Phobius"/>
    </source>
</evidence>